<dbReference type="AlphaFoldDB" id="A0AAW0AIN7"/>
<evidence type="ECO:0000313" key="3">
    <source>
        <dbReference type="Proteomes" id="UP001362999"/>
    </source>
</evidence>
<dbReference type="EMBL" id="JAWWNJ010000065">
    <property type="protein sequence ID" value="KAK7012388.1"/>
    <property type="molecule type" value="Genomic_DNA"/>
</dbReference>
<feature type="non-terminal residue" evidence="2">
    <location>
        <position position="255"/>
    </location>
</feature>
<dbReference type="Gene3D" id="1.10.472.10">
    <property type="entry name" value="Cyclin-like"/>
    <property type="match status" value="1"/>
</dbReference>
<dbReference type="GO" id="GO:0019901">
    <property type="term" value="F:protein kinase binding"/>
    <property type="evidence" value="ECO:0007669"/>
    <property type="project" value="InterPro"/>
</dbReference>
<proteinExistence type="predicted"/>
<dbReference type="CDD" id="cd20557">
    <property type="entry name" value="CYCLIN_ScPCL1-like"/>
    <property type="match status" value="1"/>
</dbReference>
<dbReference type="GO" id="GO:0000307">
    <property type="term" value="C:cyclin-dependent protein kinase holoenzyme complex"/>
    <property type="evidence" value="ECO:0007669"/>
    <property type="project" value="TreeGrafter"/>
</dbReference>
<accession>A0AAW0AIN7</accession>
<feature type="region of interest" description="Disordered" evidence="1">
    <location>
        <begin position="1"/>
        <end position="37"/>
    </location>
</feature>
<name>A0AAW0AIN7_9AGAR</name>
<evidence type="ECO:0000313" key="2">
    <source>
        <dbReference type="EMBL" id="KAK7012388.1"/>
    </source>
</evidence>
<organism evidence="2 3">
    <name type="scientific">Favolaschia claudopus</name>
    <dbReference type="NCBI Taxonomy" id="2862362"/>
    <lineage>
        <taxon>Eukaryota</taxon>
        <taxon>Fungi</taxon>
        <taxon>Dikarya</taxon>
        <taxon>Basidiomycota</taxon>
        <taxon>Agaricomycotina</taxon>
        <taxon>Agaricomycetes</taxon>
        <taxon>Agaricomycetidae</taxon>
        <taxon>Agaricales</taxon>
        <taxon>Marasmiineae</taxon>
        <taxon>Mycenaceae</taxon>
        <taxon>Favolaschia</taxon>
    </lineage>
</organism>
<protein>
    <submittedName>
        <fullName evidence="2">Uncharacterized protein</fullName>
    </submittedName>
</protein>
<feature type="non-terminal residue" evidence="2">
    <location>
        <position position="1"/>
    </location>
</feature>
<dbReference type="GO" id="GO:0016538">
    <property type="term" value="F:cyclin-dependent protein serine/threonine kinase regulator activity"/>
    <property type="evidence" value="ECO:0007669"/>
    <property type="project" value="TreeGrafter"/>
</dbReference>
<dbReference type="InterPro" id="IPR013922">
    <property type="entry name" value="Cyclin_PHO80-like"/>
</dbReference>
<keyword evidence="3" id="KW-1185">Reference proteome</keyword>
<dbReference type="Proteomes" id="UP001362999">
    <property type="component" value="Unassembled WGS sequence"/>
</dbReference>
<gene>
    <name evidence="2" type="ORF">R3P38DRAFT_2442987</name>
</gene>
<evidence type="ECO:0000256" key="1">
    <source>
        <dbReference type="SAM" id="MobiDB-lite"/>
    </source>
</evidence>
<reference evidence="2 3" key="1">
    <citation type="journal article" date="2024" name="J Genomics">
        <title>Draft genome sequencing and assembly of Favolaschia claudopus CIRM-BRFM 2984 isolated from oak limbs.</title>
        <authorList>
            <person name="Navarro D."/>
            <person name="Drula E."/>
            <person name="Chaduli D."/>
            <person name="Cazenave R."/>
            <person name="Ahrendt S."/>
            <person name="Wang J."/>
            <person name="Lipzen A."/>
            <person name="Daum C."/>
            <person name="Barry K."/>
            <person name="Grigoriev I.V."/>
            <person name="Favel A."/>
            <person name="Rosso M.N."/>
            <person name="Martin F."/>
        </authorList>
    </citation>
    <scope>NUCLEOTIDE SEQUENCE [LARGE SCALE GENOMIC DNA]</scope>
    <source>
        <strain evidence="2 3">CIRM-BRFM 2984</strain>
    </source>
</reference>
<dbReference type="PANTHER" id="PTHR15615">
    <property type="match status" value="1"/>
</dbReference>
<dbReference type="GO" id="GO:0005634">
    <property type="term" value="C:nucleus"/>
    <property type="evidence" value="ECO:0007669"/>
    <property type="project" value="TreeGrafter"/>
</dbReference>
<comment type="caution">
    <text evidence="2">The sequence shown here is derived from an EMBL/GenBank/DDBJ whole genome shotgun (WGS) entry which is preliminary data.</text>
</comment>
<dbReference type="PANTHER" id="PTHR15615:SF36">
    <property type="entry name" value="PHO85 CYCLIN-5"/>
    <property type="match status" value="1"/>
</dbReference>
<feature type="compositionally biased region" description="Pro residues" evidence="1">
    <location>
        <begin position="1"/>
        <end position="10"/>
    </location>
</feature>
<feature type="region of interest" description="Disordered" evidence="1">
    <location>
        <begin position="230"/>
        <end position="255"/>
    </location>
</feature>
<sequence>NSPIPPPSPPFRRRNAQLPLTSPFASPDYSRPDATADLHNRSNLVPIKGFVHEVLRRSRTSGAVLQTALCYLEPIRPKVPELLLIMKERSGQGGVAEFDAELRVTPATAAELELEAQLSRLQFAVSHNGEDVRNTVRVCDNEEIACTAPPSDSNINTESTPLPSPLLCPRRAFLASLILASKFTQDTCYSNRAWAKLSGWPAREIGQCERALGDALNWRLWVGKTPLTSQSNSVTTHIPTPAPVATGGPVVRSGS</sequence>